<sequence length="643" mass="70240">MSPPTPPHADNSASPSPRPPHNSLSLDSSSLYNCQWLDCTKSFTEPEPLYNHLCNDHVGRKSTNNLCLACKWRDCVTTCSKRDHITSHLRVHTPLKPHVCDICKKTFKRPQDLKKHEKIHTEEHHVQHKHSKAVTVPDSVSRNRCQSVDDGSRFSSRSRSQHGHFADAGNFGSALLTPSPEAMHQQTQLLALETLRPDGSSAPSTGIKRSHEYTINVDDFLQDVKKRRIIPSYDSHMADRLTSLAYTDVAGSASNSTFSPRSVSLDIRSPEELEAVNHFLLTLGRDVASVQESRSSSNGQPYSHYFDYGELSQLGLTGMPGISMSNTTTNNQNNYSGPSSQYSSHTPFYAPTTSVRVSQQHASGSSYGGSIYPSMNGLSNQGLPSATSIERRMSNGTFAPPPFQVNGYQQPSPLNHAHLTPPLDSSSPHSSLSSPSNSTPPHVRLTDSIYERSSRPVVPAAVLAPVDYTTKAMHKTVQLKSIPDRSPSPDDSEDSSSSSTLGPSSLAPPPPSSRLAHPLYPLLTSGDKNLKLPPLQQSYPGLSPPSSPAHNQITMPVLPSLREVAASACSQTPTSGVDERLSRRLDSLKLNGRNNDNRAQHAALIRDLLVTINERYRTRYTPVPPRSSPSPILHDAEIPAVRS</sequence>
<feature type="compositionally biased region" description="Low complexity" evidence="10">
    <location>
        <begin position="495"/>
        <end position="505"/>
    </location>
</feature>
<feature type="region of interest" description="Disordered" evidence="10">
    <location>
        <begin position="620"/>
        <end position="643"/>
    </location>
</feature>
<keyword evidence="5 9" id="KW-0863">Zinc-finger</keyword>
<evidence type="ECO:0000313" key="12">
    <source>
        <dbReference type="EMBL" id="KAF8481829.1"/>
    </source>
</evidence>
<comment type="similarity">
    <text evidence="8">Belongs to the pacC/RIM101 family.</text>
</comment>
<dbReference type="Gene3D" id="3.30.160.60">
    <property type="entry name" value="Classic Zinc Finger"/>
    <property type="match status" value="2"/>
</dbReference>
<evidence type="ECO:0000256" key="9">
    <source>
        <dbReference type="PROSITE-ProRule" id="PRU00042"/>
    </source>
</evidence>
<feature type="compositionally biased region" description="Low complexity" evidence="10">
    <location>
        <begin position="418"/>
        <end position="442"/>
    </location>
</feature>
<dbReference type="AlphaFoldDB" id="A0A9P5MYH1"/>
<dbReference type="PROSITE" id="PS00028">
    <property type="entry name" value="ZINC_FINGER_C2H2_1"/>
    <property type="match status" value="3"/>
</dbReference>
<protein>
    <recommendedName>
        <fullName evidence="11">C2H2-type domain-containing protein</fullName>
    </recommendedName>
</protein>
<feature type="region of interest" description="Disordered" evidence="10">
    <location>
        <begin position="392"/>
        <end position="444"/>
    </location>
</feature>
<keyword evidence="13" id="KW-1185">Reference proteome</keyword>
<dbReference type="SMART" id="SM00355">
    <property type="entry name" value="ZnF_C2H2"/>
    <property type="match status" value="3"/>
</dbReference>
<dbReference type="OrthoDB" id="6155966at2759"/>
<feature type="region of interest" description="Disordered" evidence="10">
    <location>
        <begin position="121"/>
        <end position="163"/>
    </location>
</feature>
<evidence type="ECO:0000256" key="7">
    <source>
        <dbReference type="ARBA" id="ARBA00023242"/>
    </source>
</evidence>
<evidence type="ECO:0000259" key="11">
    <source>
        <dbReference type="PROSITE" id="PS50157"/>
    </source>
</evidence>
<evidence type="ECO:0000256" key="4">
    <source>
        <dbReference type="ARBA" id="ARBA00022737"/>
    </source>
</evidence>
<keyword evidence="3" id="KW-0479">Metal-binding</keyword>
<accession>A0A9P5MYH1</accession>
<feature type="region of interest" description="Disordered" evidence="10">
    <location>
        <begin position="476"/>
        <end position="553"/>
    </location>
</feature>
<reference evidence="12" key="1">
    <citation type="submission" date="2019-10" db="EMBL/GenBank/DDBJ databases">
        <authorList>
            <consortium name="DOE Joint Genome Institute"/>
            <person name="Kuo A."/>
            <person name="Miyauchi S."/>
            <person name="Kiss E."/>
            <person name="Drula E."/>
            <person name="Kohler A."/>
            <person name="Sanchez-Garcia M."/>
            <person name="Andreopoulos B."/>
            <person name="Barry K.W."/>
            <person name="Bonito G."/>
            <person name="Buee M."/>
            <person name="Carver A."/>
            <person name="Chen C."/>
            <person name="Cichocki N."/>
            <person name="Clum A."/>
            <person name="Culley D."/>
            <person name="Crous P.W."/>
            <person name="Fauchery L."/>
            <person name="Girlanda M."/>
            <person name="Hayes R."/>
            <person name="Keri Z."/>
            <person name="LaButti K."/>
            <person name="Lipzen A."/>
            <person name="Lombard V."/>
            <person name="Magnuson J."/>
            <person name="Maillard F."/>
            <person name="Morin E."/>
            <person name="Murat C."/>
            <person name="Nolan M."/>
            <person name="Ohm R."/>
            <person name="Pangilinan J."/>
            <person name="Pereira M."/>
            <person name="Perotto S."/>
            <person name="Peter M."/>
            <person name="Riley R."/>
            <person name="Sitrit Y."/>
            <person name="Stielow B."/>
            <person name="Szollosi G."/>
            <person name="Zifcakova L."/>
            <person name="Stursova M."/>
            <person name="Spatafora J.W."/>
            <person name="Tedersoo L."/>
            <person name="Vaario L.-M."/>
            <person name="Yamada A."/>
            <person name="Yan M."/>
            <person name="Wang P."/>
            <person name="Xu J."/>
            <person name="Bruns T."/>
            <person name="Baldrian P."/>
            <person name="Vilgalys R."/>
            <person name="Henrissat B."/>
            <person name="Grigoriev I.V."/>
            <person name="Hibbett D."/>
            <person name="Nagy L.G."/>
            <person name="Martin F.M."/>
        </authorList>
    </citation>
    <scope>NUCLEOTIDE SEQUENCE</scope>
    <source>
        <strain evidence="12">Prilba</strain>
    </source>
</reference>
<feature type="non-terminal residue" evidence="12">
    <location>
        <position position="1"/>
    </location>
</feature>
<feature type="domain" description="C2H2-type" evidence="11">
    <location>
        <begin position="68"/>
        <end position="97"/>
    </location>
</feature>
<keyword evidence="4" id="KW-0677">Repeat</keyword>
<evidence type="ECO:0000256" key="1">
    <source>
        <dbReference type="ARBA" id="ARBA00004123"/>
    </source>
</evidence>
<feature type="domain" description="C2H2-type" evidence="11">
    <location>
        <begin position="98"/>
        <end position="125"/>
    </location>
</feature>
<dbReference type="GO" id="GO:0008270">
    <property type="term" value="F:zinc ion binding"/>
    <property type="evidence" value="ECO:0007669"/>
    <property type="project" value="UniProtKB-KW"/>
</dbReference>
<dbReference type="InterPro" id="IPR013087">
    <property type="entry name" value="Znf_C2H2_type"/>
</dbReference>
<feature type="region of interest" description="Disordered" evidence="10">
    <location>
        <begin position="1"/>
        <end position="24"/>
    </location>
</feature>
<evidence type="ECO:0000256" key="8">
    <source>
        <dbReference type="ARBA" id="ARBA00038089"/>
    </source>
</evidence>
<dbReference type="GO" id="GO:0045944">
    <property type="term" value="P:positive regulation of transcription by RNA polymerase II"/>
    <property type="evidence" value="ECO:0007669"/>
    <property type="project" value="TreeGrafter"/>
</dbReference>
<comment type="caution">
    <text evidence="12">The sequence shown here is derived from an EMBL/GenBank/DDBJ whole genome shotgun (WGS) entry which is preliminary data.</text>
</comment>
<evidence type="ECO:0000256" key="6">
    <source>
        <dbReference type="ARBA" id="ARBA00022833"/>
    </source>
</evidence>
<keyword evidence="6" id="KW-0862">Zinc</keyword>
<feature type="domain" description="C2H2-type" evidence="11">
    <location>
        <begin position="32"/>
        <end position="62"/>
    </location>
</feature>
<evidence type="ECO:0000313" key="13">
    <source>
        <dbReference type="Proteomes" id="UP000759537"/>
    </source>
</evidence>
<dbReference type="FunFam" id="3.30.160.60:FF:002343">
    <property type="entry name" value="Zinc finger protein 33A"/>
    <property type="match status" value="1"/>
</dbReference>
<dbReference type="PANTHER" id="PTHR47257:SF1">
    <property type="entry name" value="PH-RESPONSE TRANSCRIPTION FACTOR PACC_RIM101"/>
    <property type="match status" value="1"/>
</dbReference>
<evidence type="ECO:0000256" key="3">
    <source>
        <dbReference type="ARBA" id="ARBA00022723"/>
    </source>
</evidence>
<dbReference type="InterPro" id="IPR036236">
    <property type="entry name" value="Znf_C2H2_sf"/>
</dbReference>
<gene>
    <name evidence="12" type="ORF">DFH94DRAFT_666406</name>
</gene>
<dbReference type="EMBL" id="WHVB01000006">
    <property type="protein sequence ID" value="KAF8481829.1"/>
    <property type="molecule type" value="Genomic_DNA"/>
</dbReference>
<dbReference type="GO" id="GO:0005634">
    <property type="term" value="C:nucleus"/>
    <property type="evidence" value="ECO:0007669"/>
    <property type="project" value="UniProtKB-SubCell"/>
</dbReference>
<evidence type="ECO:0000256" key="5">
    <source>
        <dbReference type="ARBA" id="ARBA00022771"/>
    </source>
</evidence>
<comment type="subcellular location">
    <subcellularLocation>
        <location evidence="1">Nucleus</location>
    </subcellularLocation>
</comment>
<keyword evidence="7" id="KW-0539">Nucleus</keyword>
<dbReference type="SUPFAM" id="SSF57667">
    <property type="entry name" value="beta-beta-alpha zinc fingers"/>
    <property type="match status" value="2"/>
</dbReference>
<keyword evidence="2" id="KW-0678">Repressor</keyword>
<organism evidence="12 13">
    <name type="scientific">Russula ochroleuca</name>
    <dbReference type="NCBI Taxonomy" id="152965"/>
    <lineage>
        <taxon>Eukaryota</taxon>
        <taxon>Fungi</taxon>
        <taxon>Dikarya</taxon>
        <taxon>Basidiomycota</taxon>
        <taxon>Agaricomycotina</taxon>
        <taxon>Agaricomycetes</taxon>
        <taxon>Russulales</taxon>
        <taxon>Russulaceae</taxon>
        <taxon>Russula</taxon>
    </lineage>
</organism>
<dbReference type="PROSITE" id="PS50157">
    <property type="entry name" value="ZINC_FINGER_C2H2_2"/>
    <property type="match status" value="3"/>
</dbReference>
<proteinExistence type="inferred from homology"/>
<evidence type="ECO:0000256" key="2">
    <source>
        <dbReference type="ARBA" id="ARBA00022491"/>
    </source>
</evidence>
<evidence type="ECO:0000256" key="10">
    <source>
        <dbReference type="SAM" id="MobiDB-lite"/>
    </source>
</evidence>
<name>A0A9P5MYH1_9AGAM</name>
<reference evidence="12" key="2">
    <citation type="journal article" date="2020" name="Nat. Commun.">
        <title>Large-scale genome sequencing of mycorrhizal fungi provides insights into the early evolution of symbiotic traits.</title>
        <authorList>
            <person name="Miyauchi S."/>
            <person name="Kiss E."/>
            <person name="Kuo A."/>
            <person name="Drula E."/>
            <person name="Kohler A."/>
            <person name="Sanchez-Garcia M."/>
            <person name="Morin E."/>
            <person name="Andreopoulos B."/>
            <person name="Barry K.W."/>
            <person name="Bonito G."/>
            <person name="Buee M."/>
            <person name="Carver A."/>
            <person name="Chen C."/>
            <person name="Cichocki N."/>
            <person name="Clum A."/>
            <person name="Culley D."/>
            <person name="Crous P.W."/>
            <person name="Fauchery L."/>
            <person name="Girlanda M."/>
            <person name="Hayes R.D."/>
            <person name="Keri Z."/>
            <person name="LaButti K."/>
            <person name="Lipzen A."/>
            <person name="Lombard V."/>
            <person name="Magnuson J."/>
            <person name="Maillard F."/>
            <person name="Murat C."/>
            <person name="Nolan M."/>
            <person name="Ohm R.A."/>
            <person name="Pangilinan J."/>
            <person name="Pereira M.F."/>
            <person name="Perotto S."/>
            <person name="Peter M."/>
            <person name="Pfister S."/>
            <person name="Riley R."/>
            <person name="Sitrit Y."/>
            <person name="Stielow J.B."/>
            <person name="Szollosi G."/>
            <person name="Zifcakova L."/>
            <person name="Stursova M."/>
            <person name="Spatafora J.W."/>
            <person name="Tedersoo L."/>
            <person name="Vaario L.M."/>
            <person name="Yamada A."/>
            <person name="Yan M."/>
            <person name="Wang P."/>
            <person name="Xu J."/>
            <person name="Bruns T."/>
            <person name="Baldrian P."/>
            <person name="Vilgalys R."/>
            <person name="Dunand C."/>
            <person name="Henrissat B."/>
            <person name="Grigoriev I.V."/>
            <person name="Hibbett D."/>
            <person name="Nagy L.G."/>
            <person name="Martin F.M."/>
        </authorList>
    </citation>
    <scope>NUCLEOTIDE SEQUENCE</scope>
    <source>
        <strain evidence="12">Prilba</strain>
    </source>
</reference>
<dbReference type="Pfam" id="PF00096">
    <property type="entry name" value="zf-C2H2"/>
    <property type="match status" value="1"/>
</dbReference>
<dbReference type="Proteomes" id="UP000759537">
    <property type="component" value="Unassembled WGS sequence"/>
</dbReference>
<dbReference type="PANTHER" id="PTHR47257">
    <property type="entry name" value="PH-RESPONSE TRANSCRIPTION FACTOR PACC/RIM101"/>
    <property type="match status" value="1"/>
</dbReference>
<dbReference type="InterPro" id="IPR050806">
    <property type="entry name" value="pacC/RIM101"/>
</dbReference>